<accession>A0A918TW11</accession>
<evidence type="ECO:0000313" key="2">
    <source>
        <dbReference type="EMBL" id="GHC59250.1"/>
    </source>
</evidence>
<sequence length="196" mass="21348">MGLAWLPVGAQEGLSPVAEQPESPSLPVELIDPSPHLPGLPGWVMLLLIGIALAIAAGVVALVIHLSRNNETTLTHRQSPFQFALQQLESFRALPENTPLAEITTRISLALRGYLAASKSDSALYQTREEFLTDEERLRHVEEPVRSQTADFLAELSSLQYAPPTSDPEEVTKLIDQGIRILHNLAEPSPSPADHA</sequence>
<comment type="caution">
    <text evidence="2">The sequence shown here is derived from an EMBL/GenBank/DDBJ whole genome shotgun (WGS) entry which is preliminary data.</text>
</comment>
<reference evidence="2" key="2">
    <citation type="submission" date="2020-09" db="EMBL/GenBank/DDBJ databases">
        <authorList>
            <person name="Sun Q."/>
            <person name="Kim S."/>
        </authorList>
    </citation>
    <scope>NUCLEOTIDE SEQUENCE</scope>
    <source>
        <strain evidence="2">KCTC 12988</strain>
    </source>
</reference>
<evidence type="ECO:0000313" key="3">
    <source>
        <dbReference type="Proteomes" id="UP000644507"/>
    </source>
</evidence>
<organism evidence="2 3">
    <name type="scientific">Roseibacillus persicicus</name>
    <dbReference type="NCBI Taxonomy" id="454148"/>
    <lineage>
        <taxon>Bacteria</taxon>
        <taxon>Pseudomonadati</taxon>
        <taxon>Verrucomicrobiota</taxon>
        <taxon>Verrucomicrobiia</taxon>
        <taxon>Verrucomicrobiales</taxon>
        <taxon>Verrucomicrobiaceae</taxon>
        <taxon>Roseibacillus</taxon>
    </lineage>
</organism>
<keyword evidence="1" id="KW-0472">Membrane</keyword>
<dbReference type="EMBL" id="BMXI01000012">
    <property type="protein sequence ID" value="GHC59250.1"/>
    <property type="molecule type" value="Genomic_DNA"/>
</dbReference>
<dbReference type="Proteomes" id="UP000644507">
    <property type="component" value="Unassembled WGS sequence"/>
</dbReference>
<reference evidence="2" key="1">
    <citation type="journal article" date="2014" name="Int. J. Syst. Evol. Microbiol.">
        <title>Complete genome sequence of Corynebacterium casei LMG S-19264T (=DSM 44701T), isolated from a smear-ripened cheese.</title>
        <authorList>
            <consortium name="US DOE Joint Genome Institute (JGI-PGF)"/>
            <person name="Walter F."/>
            <person name="Albersmeier A."/>
            <person name="Kalinowski J."/>
            <person name="Ruckert C."/>
        </authorList>
    </citation>
    <scope>NUCLEOTIDE SEQUENCE</scope>
    <source>
        <strain evidence="2">KCTC 12988</strain>
    </source>
</reference>
<proteinExistence type="predicted"/>
<protein>
    <submittedName>
        <fullName evidence="2">Uncharacterized protein</fullName>
    </submittedName>
</protein>
<dbReference type="AlphaFoldDB" id="A0A918TW11"/>
<keyword evidence="3" id="KW-1185">Reference proteome</keyword>
<keyword evidence="1" id="KW-1133">Transmembrane helix</keyword>
<evidence type="ECO:0000256" key="1">
    <source>
        <dbReference type="SAM" id="Phobius"/>
    </source>
</evidence>
<gene>
    <name evidence="2" type="ORF">GCM10007100_27960</name>
</gene>
<feature type="transmembrane region" description="Helical" evidence="1">
    <location>
        <begin position="43"/>
        <end position="64"/>
    </location>
</feature>
<keyword evidence="1" id="KW-0812">Transmembrane</keyword>
<name>A0A918TW11_9BACT</name>